<sequence length="101" mass="10975">MSRVALSAVPTSKVKVDLLLCKVISGKNRTFHLGGYGPGHIVFVETRRTPWTASGYMTSDTARSIQTLLPLPLPEPANLGWGRVVLWPLTIRQKLPAPAAV</sequence>
<evidence type="ECO:0000313" key="1">
    <source>
        <dbReference type="EMBL" id="CAK0790449.1"/>
    </source>
</evidence>
<proteinExistence type="predicted"/>
<keyword evidence="2" id="KW-1185">Reference proteome</keyword>
<name>A0ABN9PG35_9DINO</name>
<accession>A0ABN9PG35</accession>
<comment type="caution">
    <text evidence="1">The sequence shown here is derived from an EMBL/GenBank/DDBJ whole genome shotgun (WGS) entry which is preliminary data.</text>
</comment>
<dbReference type="Proteomes" id="UP001189429">
    <property type="component" value="Unassembled WGS sequence"/>
</dbReference>
<gene>
    <name evidence="1" type="ORF">PCOR1329_LOCUS1716</name>
</gene>
<dbReference type="EMBL" id="CAUYUJ010000422">
    <property type="protein sequence ID" value="CAK0790449.1"/>
    <property type="molecule type" value="Genomic_DNA"/>
</dbReference>
<reference evidence="1" key="1">
    <citation type="submission" date="2023-10" db="EMBL/GenBank/DDBJ databases">
        <authorList>
            <person name="Chen Y."/>
            <person name="Shah S."/>
            <person name="Dougan E. K."/>
            <person name="Thang M."/>
            <person name="Chan C."/>
        </authorList>
    </citation>
    <scope>NUCLEOTIDE SEQUENCE [LARGE SCALE GENOMIC DNA]</scope>
</reference>
<organism evidence="1 2">
    <name type="scientific">Prorocentrum cordatum</name>
    <dbReference type="NCBI Taxonomy" id="2364126"/>
    <lineage>
        <taxon>Eukaryota</taxon>
        <taxon>Sar</taxon>
        <taxon>Alveolata</taxon>
        <taxon>Dinophyceae</taxon>
        <taxon>Prorocentrales</taxon>
        <taxon>Prorocentraceae</taxon>
        <taxon>Prorocentrum</taxon>
    </lineage>
</organism>
<protein>
    <submittedName>
        <fullName evidence="1">Uncharacterized protein</fullName>
    </submittedName>
</protein>
<evidence type="ECO:0000313" key="2">
    <source>
        <dbReference type="Proteomes" id="UP001189429"/>
    </source>
</evidence>